<comment type="caution">
    <text evidence="5">The sequence shown here is derived from an EMBL/GenBank/DDBJ whole genome shotgun (WGS) entry which is preliminary data.</text>
</comment>
<feature type="domain" description="Probable ATP-binding protein BrxC alpha-helical" evidence="3">
    <location>
        <begin position="863"/>
        <end position="983"/>
    </location>
</feature>
<evidence type="ECO:0000313" key="6">
    <source>
        <dbReference type="Proteomes" id="UP001161094"/>
    </source>
</evidence>
<reference evidence="5" key="1">
    <citation type="submission" date="2022-09" db="EMBL/GenBank/DDBJ databases">
        <title>Intensive care unit water sources are persistently colonized with multi-drug resistant bacteria and are the site of extensive horizontal gene transfer of antibiotic resistance genes.</title>
        <authorList>
            <person name="Diorio-Toth L."/>
        </authorList>
    </citation>
    <scope>NUCLEOTIDE SEQUENCE</scope>
    <source>
        <strain evidence="5">GD03843</strain>
    </source>
</reference>
<accession>A0AA42ISU9</accession>
<dbReference type="InterPro" id="IPR027417">
    <property type="entry name" value="P-loop_NTPase"/>
</dbReference>
<gene>
    <name evidence="5" type="primary">brxC</name>
    <name evidence="5" type="ORF">N5D93_00905</name>
</gene>
<dbReference type="SUPFAM" id="SSF52540">
    <property type="entry name" value="P-loop containing nucleoside triphosphate hydrolases"/>
    <property type="match status" value="1"/>
</dbReference>
<evidence type="ECO:0000256" key="1">
    <source>
        <dbReference type="SAM" id="MobiDB-lite"/>
    </source>
</evidence>
<dbReference type="Pfam" id="PF25791">
    <property type="entry name" value="WHD_BREX_BrxC"/>
    <property type="match status" value="1"/>
</dbReference>
<dbReference type="Pfam" id="PF25796">
    <property type="entry name" value="BREX_BrxC_4th"/>
    <property type="match status" value="1"/>
</dbReference>
<dbReference type="InterPro" id="IPR058038">
    <property type="entry name" value="BREX_BrxC_wHTH"/>
</dbReference>
<dbReference type="EMBL" id="JAOCDZ010000001">
    <property type="protein sequence ID" value="MDH0734344.1"/>
    <property type="molecule type" value="Genomic_DNA"/>
</dbReference>
<dbReference type="Proteomes" id="UP001161094">
    <property type="component" value="Unassembled WGS sequence"/>
</dbReference>
<evidence type="ECO:0000259" key="4">
    <source>
        <dbReference type="Pfam" id="PF25796"/>
    </source>
</evidence>
<evidence type="ECO:0000313" key="5">
    <source>
        <dbReference type="EMBL" id="MDH0734344.1"/>
    </source>
</evidence>
<evidence type="ECO:0000259" key="3">
    <source>
        <dbReference type="Pfam" id="PF25792"/>
    </source>
</evidence>
<sequence length="1181" mass="133374">MELKGIFKRPVSRPIEGVIKADDEASLYTELSEYVLTDEVAKRLEHFLDAYTDYQVANGVWVSGFFGSGKSHLLKMLALLLENREVGGSTALDLFLPKIPQDDELLRAKLKQAVAIPSKSILFNIDQKADIISKTQVDALLSVFVKVFNETCGYYGKQGYIAQFERDLDGRSQFQAFKAAYQALANKPWERGREQALLESGNIAKAYAEVTGEDAAHAKGILDKYRSQYSVSIEDFGNQVKAWLDQQPADFRLNFFVDEVGQYIADNTKLMTNLQTVAESLATKCQGRAWIIVTAQEDMTDVLGDMSKQQSNDFSKIQARFANRLKLTSADVAEVIQKRLLAKNDDGRQLLRGVYAQQANNFKTLFEFADGGQRYQNFRDEEHFIYAYPFVPYQFPLFQAAIRGLSDHNGFEGKANSVGERSMLGVFRDVAMAIENESVGQLATFDRMFEGIRSALKGGIQSAINVAERNLNDAYAVRVFKALFLVKYVKEFKATPRNLSVLMLERFGEDIPAQHKKLEAALNLLEQQTYIQRNGDAYEYLTDEEKDVEQEIKNTDIENADLAKELEKLLFDGVIKQRKIRHSHGQDYPYTRKLDDRVLSREHELAIHVISPLTDGFDDSEGFLTQQRMQSMGRDELRVVLPADVRFMQDLAMHKRTEKYIRQNSNTQQETVKRILDAKGSQNTERLNDLQVRARALLGKARLIINASDVDVGGEDGQTRVLKGFEQLVQTAYPNLRMLRDDVVFAEADIGKHLRMAKDGLLANDAASLTEPEQELLAFIQSNARGGVRTTVKSLLERFERKNYGWYHAAILCNLALLCARGKVEVRQDSNPLEGDALERGLLNTHAHPSLVLEPQIEFSASQVRTLKEFYAEFFDQPAAGNEARALARETVDALKTLETELSVLHGQKAQYPFLSALAPVLTTLKDMASKNPNWFLTDLARAEDALLDTKENSIDPLRRFMRSPQKAIYDQARQLVAEQEDNFAYVGAAEVDAVRGLLDDKSPWQGNRLQQLKPQLDILQHAIEQQLAQEKGQATDRLVELEQRLQDAAEFGQLNPTDRKRLIQPFGDARQSVQAHKRIAMIRDQLRRFEDEDYPRLLLQLEQLARPALSDPAPHPASLGPGGATPPSTPAPEPKLVAARTIKVSYAKPWLASEAELDDYLRKQREAWLKEIQAGNRVQI</sequence>
<dbReference type="InterPro" id="IPR047679">
    <property type="entry name" value="BREX_BrxC"/>
</dbReference>
<name>A0AA42ISU9_9BURK</name>
<organism evidence="5 6">
    <name type="scientific">Achromobacter spanius</name>
    <dbReference type="NCBI Taxonomy" id="217203"/>
    <lineage>
        <taxon>Bacteria</taxon>
        <taxon>Pseudomonadati</taxon>
        <taxon>Pseudomonadota</taxon>
        <taxon>Betaproteobacteria</taxon>
        <taxon>Burkholderiales</taxon>
        <taxon>Alcaligenaceae</taxon>
        <taxon>Achromobacter</taxon>
    </lineage>
</organism>
<dbReference type="AlphaFoldDB" id="A0AA42ISU9"/>
<dbReference type="InterPro" id="IPR058037">
    <property type="entry name" value="BREX_BrxC_helical"/>
</dbReference>
<protein>
    <submittedName>
        <fullName evidence="5">BREX system P-loop protein BrxC</fullName>
    </submittedName>
</protein>
<feature type="domain" description="Probable ATP-binding protein BrxC 4th six-stranded beta-sheet" evidence="4">
    <location>
        <begin position="555"/>
        <end position="728"/>
    </location>
</feature>
<dbReference type="InterPro" id="IPR058036">
    <property type="entry name" value="BREX_BrxC_4th"/>
</dbReference>
<evidence type="ECO:0000259" key="2">
    <source>
        <dbReference type="Pfam" id="PF25791"/>
    </source>
</evidence>
<feature type="domain" description="Probable ATP-binding protein BrxC winged helix-turn-helix" evidence="2">
    <location>
        <begin position="774"/>
        <end position="835"/>
    </location>
</feature>
<feature type="region of interest" description="Disordered" evidence="1">
    <location>
        <begin position="1110"/>
        <end position="1134"/>
    </location>
</feature>
<dbReference type="NCBIfam" id="NF033441">
    <property type="entry name" value="BREX_BrxC"/>
    <property type="match status" value="1"/>
</dbReference>
<dbReference type="Pfam" id="PF25792">
    <property type="entry name" value="BREX_BrxC_helical"/>
    <property type="match status" value="1"/>
</dbReference>
<dbReference type="RefSeq" id="WP_279993482.1">
    <property type="nucleotide sequence ID" value="NZ_JAOCDZ010000001.1"/>
</dbReference>
<proteinExistence type="predicted"/>